<dbReference type="InterPro" id="IPR050541">
    <property type="entry name" value="LRR_TM_domain-containing"/>
</dbReference>
<feature type="chain" id="PRO_5035871934" description="LRRCT domain-containing protein" evidence="5">
    <location>
        <begin position="23"/>
        <end position="353"/>
    </location>
</feature>
<dbReference type="GO" id="GO:0043204">
    <property type="term" value="C:perikaryon"/>
    <property type="evidence" value="ECO:0007669"/>
    <property type="project" value="UniProtKB-SubCell"/>
</dbReference>
<dbReference type="PROSITE" id="PS51450">
    <property type="entry name" value="LRR"/>
    <property type="match status" value="3"/>
</dbReference>
<dbReference type="GO" id="GO:0045121">
    <property type="term" value="C:membrane raft"/>
    <property type="evidence" value="ECO:0007669"/>
    <property type="project" value="UniProtKB-SubCell"/>
</dbReference>
<dbReference type="SUPFAM" id="SSF52058">
    <property type="entry name" value="L domain-like"/>
    <property type="match status" value="1"/>
</dbReference>
<dbReference type="SMART" id="SM00369">
    <property type="entry name" value="LRR_TYP"/>
    <property type="match status" value="8"/>
</dbReference>
<dbReference type="GO" id="GO:0005886">
    <property type="term" value="C:plasma membrane"/>
    <property type="evidence" value="ECO:0007669"/>
    <property type="project" value="UniProtKB-SubCell"/>
</dbReference>
<dbReference type="InterPro" id="IPR001611">
    <property type="entry name" value="Leu-rich_rpt"/>
</dbReference>
<feature type="signal peptide" evidence="5">
    <location>
        <begin position="1"/>
        <end position="22"/>
    </location>
</feature>
<dbReference type="GO" id="GO:0098552">
    <property type="term" value="C:side of membrane"/>
    <property type="evidence" value="ECO:0007669"/>
    <property type="project" value="UniProtKB-KW"/>
</dbReference>
<keyword evidence="3" id="KW-0677">Repeat</keyword>
<feature type="non-terminal residue" evidence="7">
    <location>
        <position position="1"/>
    </location>
</feature>
<name>A0A8T2ITD2_9PIPI</name>
<evidence type="ECO:0000256" key="5">
    <source>
        <dbReference type="SAM" id="SignalP"/>
    </source>
</evidence>
<dbReference type="OrthoDB" id="6363818at2759"/>
<evidence type="ECO:0000256" key="2">
    <source>
        <dbReference type="ARBA" id="ARBA00022729"/>
    </source>
</evidence>
<dbReference type="InterPro" id="IPR003591">
    <property type="entry name" value="Leu-rich_rpt_typical-subtyp"/>
</dbReference>
<evidence type="ECO:0000256" key="4">
    <source>
        <dbReference type="ARBA" id="ARBA00023180"/>
    </source>
</evidence>
<protein>
    <recommendedName>
        <fullName evidence="6">LRRCT domain-containing protein</fullName>
    </recommendedName>
</protein>
<dbReference type="GO" id="GO:0042995">
    <property type="term" value="C:cell projection"/>
    <property type="evidence" value="ECO:0007669"/>
    <property type="project" value="UniProtKB-SubCell"/>
</dbReference>
<evidence type="ECO:0000256" key="3">
    <source>
        <dbReference type="ARBA" id="ARBA00022737"/>
    </source>
</evidence>
<sequence>MTTKISFVFLILLKSLLESSDSLCYFISFSLLFPFSFCYNLFLSPCPSLCTCYHSPPTVSCQSYNLSRVPFPLPIQARRVFLQNNHISEIGPGLFSPLTSVLWLFSNHITFLQPDTFHRLENLEELDLSNNPYLPPLQTNTFEGLKSLRSLHLYHCHIKWLPAGLFKGLYSLRYLYLQHNHLTQLQDGLFQDLSNLSQLFLHGNLLQSLSTELFLGLCNLDRLLLHSNQLVSVSTRAFWGLNSLTVLFLFNNSLSSLPGDSLQPLTSLQFLRLNGNPWHCDCSCHSLWGWFHSNPGISSSPVLCASPPSLQGRDMRSLDEKDMHFCSSHNPSFTRNLSGIAFSPKSSSFNRGN</sequence>
<reference evidence="7" key="1">
    <citation type="thesis" date="2020" institute="ProQuest LLC" country="789 East Eisenhower Parkway, Ann Arbor, MI, USA">
        <title>Comparative Genomics and Chromosome Evolution.</title>
        <authorList>
            <person name="Mudd A.B."/>
        </authorList>
    </citation>
    <scope>NUCLEOTIDE SEQUENCE</scope>
    <source>
        <strain evidence="7">Female2</strain>
        <tissue evidence="7">Blood</tissue>
    </source>
</reference>
<feature type="domain" description="LRRCT" evidence="6">
    <location>
        <begin position="276"/>
        <end position="327"/>
    </location>
</feature>
<dbReference type="PANTHER" id="PTHR24369">
    <property type="entry name" value="ANTIGEN BSP, PUTATIVE-RELATED"/>
    <property type="match status" value="1"/>
</dbReference>
<dbReference type="Gene3D" id="3.80.10.10">
    <property type="entry name" value="Ribonuclease Inhibitor"/>
    <property type="match status" value="1"/>
</dbReference>
<accession>A0A8T2ITD2</accession>
<proteinExistence type="predicted"/>
<dbReference type="PANTHER" id="PTHR24369:SF196">
    <property type="entry name" value="RETICULON 4 RECEPTOR LIKE 1"/>
    <property type="match status" value="1"/>
</dbReference>
<dbReference type="InterPro" id="IPR000483">
    <property type="entry name" value="Cys-rich_flank_reg_C"/>
</dbReference>
<keyword evidence="4" id="KW-0325">Glycoprotein</keyword>
<gene>
    <name evidence="7" type="ORF">GDO86_012970</name>
</gene>
<comment type="caution">
    <text evidence="7">The sequence shown here is derived from an EMBL/GenBank/DDBJ whole genome shotgun (WGS) entry which is preliminary data.</text>
</comment>
<dbReference type="InterPro" id="IPR032675">
    <property type="entry name" value="LRR_dom_sf"/>
</dbReference>
<keyword evidence="8" id="KW-1185">Reference proteome</keyword>
<evidence type="ECO:0000313" key="8">
    <source>
        <dbReference type="Proteomes" id="UP000812440"/>
    </source>
</evidence>
<evidence type="ECO:0000256" key="1">
    <source>
        <dbReference type="ARBA" id="ARBA00022614"/>
    </source>
</evidence>
<dbReference type="Proteomes" id="UP000812440">
    <property type="component" value="Chromosome 7"/>
</dbReference>
<dbReference type="EMBL" id="JAACNH010000008">
    <property type="protein sequence ID" value="KAG8434817.1"/>
    <property type="molecule type" value="Genomic_DNA"/>
</dbReference>
<evidence type="ECO:0000313" key="7">
    <source>
        <dbReference type="EMBL" id="KAG8434817.1"/>
    </source>
</evidence>
<evidence type="ECO:0000259" key="6">
    <source>
        <dbReference type="SMART" id="SM00082"/>
    </source>
</evidence>
<organism evidence="7 8">
    <name type="scientific">Hymenochirus boettgeri</name>
    <name type="common">Congo dwarf clawed frog</name>
    <dbReference type="NCBI Taxonomy" id="247094"/>
    <lineage>
        <taxon>Eukaryota</taxon>
        <taxon>Metazoa</taxon>
        <taxon>Chordata</taxon>
        <taxon>Craniata</taxon>
        <taxon>Vertebrata</taxon>
        <taxon>Euteleostomi</taxon>
        <taxon>Amphibia</taxon>
        <taxon>Batrachia</taxon>
        <taxon>Anura</taxon>
        <taxon>Pipoidea</taxon>
        <taxon>Pipidae</taxon>
        <taxon>Pipinae</taxon>
        <taxon>Hymenochirus</taxon>
    </lineage>
</organism>
<dbReference type="AlphaFoldDB" id="A0A8T2ITD2"/>
<keyword evidence="1" id="KW-0433">Leucine-rich repeat</keyword>
<keyword evidence="2 5" id="KW-0732">Signal</keyword>
<dbReference type="Pfam" id="PF13855">
    <property type="entry name" value="LRR_8"/>
    <property type="match status" value="2"/>
</dbReference>
<dbReference type="SMART" id="SM00082">
    <property type="entry name" value="LRRCT"/>
    <property type="match status" value="1"/>
</dbReference>